<dbReference type="Proteomes" id="UP001630969">
    <property type="component" value="Unassembled WGS sequence"/>
</dbReference>
<evidence type="ECO:0000313" key="3">
    <source>
        <dbReference type="Proteomes" id="UP001630969"/>
    </source>
</evidence>
<sequence>MTTMQSVTFKNRTWDLAATLRLPEDFDAGKQYAAIICAHPISSCKEQTAGAIYGEALSKAGFITLAFDASTQGASGGEPRFSEDPATRVEDFRCAVDYLVTLPYVDEERIGVLGVCGGGAYAANVAMTEKRIKAVGTVVATNYGRMMRDGDTSPDAALKTLALIGKQRTAEARGADPLIVGYIPFANRGECERAGIKDVDMLQAIDYYLTPRGQQPGSPNKLRLTSAGAALGWDAFHLAEVLLTQPLHVVFGAVPGAFGSYADGQELYRRARSAHKTMQMVPGASHYDLYDQPEATGQALAQLVPFFQQHLGA</sequence>
<accession>A0ABW9GM38</accession>
<dbReference type="PANTHER" id="PTHR47751">
    <property type="entry name" value="SUPERFAMILY HYDROLASE, PUTATIVE (AFU_ORTHOLOGUE AFUA_2G16580)-RELATED"/>
    <property type="match status" value="1"/>
</dbReference>
<dbReference type="GO" id="GO:0016787">
    <property type="term" value="F:hydrolase activity"/>
    <property type="evidence" value="ECO:0007669"/>
    <property type="project" value="UniProtKB-KW"/>
</dbReference>
<gene>
    <name evidence="2" type="ORF">ACEUDJ_04945</name>
</gene>
<dbReference type="InterPro" id="IPR051411">
    <property type="entry name" value="Polyketide_trans_af380"/>
</dbReference>
<dbReference type="Gene3D" id="1.10.10.800">
    <property type="match status" value="1"/>
</dbReference>
<keyword evidence="3" id="KW-1185">Reference proteome</keyword>
<dbReference type="Pfam" id="PF12697">
    <property type="entry name" value="Abhydrolase_6"/>
    <property type="match status" value="1"/>
</dbReference>
<dbReference type="SUPFAM" id="SSF53474">
    <property type="entry name" value="alpha/beta-Hydrolases"/>
    <property type="match status" value="1"/>
</dbReference>
<organism evidence="2 3">
    <name type="scientific">Aeromonas bivalvium</name>
    <dbReference type="NCBI Taxonomy" id="440079"/>
    <lineage>
        <taxon>Bacteria</taxon>
        <taxon>Pseudomonadati</taxon>
        <taxon>Pseudomonadota</taxon>
        <taxon>Gammaproteobacteria</taxon>
        <taxon>Aeromonadales</taxon>
        <taxon>Aeromonadaceae</taxon>
        <taxon>Aeromonas</taxon>
    </lineage>
</organism>
<name>A0ABW9GM38_9GAMM</name>
<dbReference type="InterPro" id="IPR029058">
    <property type="entry name" value="AB_hydrolase_fold"/>
</dbReference>
<protein>
    <submittedName>
        <fullName evidence="2">Alpha/beta hydrolase</fullName>
    </submittedName>
</protein>
<proteinExistence type="predicted"/>
<dbReference type="PANTHER" id="PTHR47751:SF1">
    <property type="entry name" value="SUPERFAMILY HYDROLASE, PUTATIVE (AFU_ORTHOLOGUE AFUA_2G16580)-RELATED"/>
    <property type="match status" value="1"/>
</dbReference>
<dbReference type="InterPro" id="IPR000073">
    <property type="entry name" value="AB_hydrolase_1"/>
</dbReference>
<evidence type="ECO:0000313" key="2">
    <source>
        <dbReference type="EMBL" id="MFM4892228.1"/>
    </source>
</evidence>
<evidence type="ECO:0000259" key="1">
    <source>
        <dbReference type="Pfam" id="PF12697"/>
    </source>
</evidence>
<dbReference type="Gene3D" id="3.40.50.1820">
    <property type="entry name" value="alpha/beta hydrolase"/>
    <property type="match status" value="1"/>
</dbReference>
<comment type="caution">
    <text evidence="2">The sequence shown here is derived from an EMBL/GenBank/DDBJ whole genome shotgun (WGS) entry which is preliminary data.</text>
</comment>
<dbReference type="GeneID" id="97219422"/>
<reference evidence="2 3" key="1">
    <citation type="submission" date="2024-09" db="EMBL/GenBank/DDBJ databases">
        <title>Aeromonas strains Genome sequencing and assembly.</title>
        <authorList>
            <person name="Hu X."/>
            <person name="Tang B."/>
        </authorList>
    </citation>
    <scope>NUCLEOTIDE SEQUENCE [LARGE SCALE GENOMIC DNA]</scope>
    <source>
        <strain evidence="2 3">NB23SCDHY001</strain>
    </source>
</reference>
<dbReference type="EMBL" id="JBGXBU010000001">
    <property type="protein sequence ID" value="MFM4892228.1"/>
    <property type="molecule type" value="Genomic_DNA"/>
</dbReference>
<keyword evidence="2" id="KW-0378">Hydrolase</keyword>
<feature type="domain" description="AB hydrolase-1" evidence="1">
    <location>
        <begin position="56"/>
        <end position="296"/>
    </location>
</feature>
<dbReference type="RefSeq" id="WP_408788464.1">
    <property type="nucleotide sequence ID" value="NZ_JBGXBU010000001.1"/>
</dbReference>